<accession>A0A2U9IWJ6</accession>
<keyword evidence="3" id="KW-1185">Reference proteome</keyword>
<organism evidence="2 3">
    <name type="scientific">Metallosphaera hakonensis JCM 8857 = DSM 7519</name>
    <dbReference type="NCBI Taxonomy" id="1293036"/>
    <lineage>
        <taxon>Archaea</taxon>
        <taxon>Thermoproteota</taxon>
        <taxon>Thermoprotei</taxon>
        <taxon>Sulfolobales</taxon>
        <taxon>Sulfolobaceae</taxon>
        <taxon>Metallosphaera</taxon>
    </lineage>
</organism>
<dbReference type="RefSeq" id="WP_054837313.1">
    <property type="nucleotide sequence ID" value="NZ_BBBA01000042.1"/>
</dbReference>
<reference evidence="3" key="2">
    <citation type="submission" date="2020-03" db="EMBL/GenBank/DDBJ databases">
        <title>Complete Genome Sequences of Extremely Thermoacidophilic, Metal-Mobilizing Type-Strain Members of the Archaeal Family Sulfolobaceae: Acidianus brierleyi DSM-1651T, Acidianus sulfidivorans DSM-18786T, Metallosphaera hakonensis DSM-7519T, and Metallosphaera prunae DSM-10039T.</title>
        <authorList>
            <person name="Counts J.A."/>
            <person name="Kelly R.M."/>
        </authorList>
    </citation>
    <scope>NUCLEOTIDE SEQUENCE [LARGE SCALE GENOMIC DNA]</scope>
    <source>
        <strain evidence="3">HO1-1</strain>
    </source>
</reference>
<feature type="transmembrane region" description="Helical" evidence="1">
    <location>
        <begin position="12"/>
        <end position="35"/>
    </location>
</feature>
<keyword evidence="1" id="KW-0812">Transmembrane</keyword>
<dbReference type="Proteomes" id="UP000247586">
    <property type="component" value="Chromosome"/>
</dbReference>
<dbReference type="STRING" id="1293036.GCA_001315825_02809"/>
<dbReference type="GeneID" id="36836250"/>
<evidence type="ECO:0000313" key="2">
    <source>
        <dbReference type="EMBL" id="AWS00419.1"/>
    </source>
</evidence>
<reference evidence="2 3" key="1">
    <citation type="submission" date="2018-05" db="EMBL/GenBank/DDBJ databases">
        <title>Complete Genome Sequences of Extremely Thermoacidophilic, Metal-Mobilizing Type-Strain Members of the Archaeal Family Sulfolobaceae: Acidianus brierleyi DSM-1651T, Acidianus sulfidivorans DSM-18786T, Metallosphaera hakonensis DSM-7519T, and Metallosphaera prunae DSM-10039T.</title>
        <authorList>
            <person name="Counts J.A."/>
            <person name="Kelly R.M."/>
        </authorList>
    </citation>
    <scope>NUCLEOTIDE SEQUENCE [LARGE SCALE GENOMIC DNA]</scope>
    <source>
        <strain evidence="2 3">HO1-1</strain>
    </source>
</reference>
<gene>
    <name evidence="2" type="ORF">DFR87_12865</name>
</gene>
<keyword evidence="1" id="KW-1133">Transmembrane helix</keyword>
<name>A0A2U9IWJ6_9CREN</name>
<proteinExistence type="predicted"/>
<dbReference type="AlphaFoldDB" id="A0A2U9IWJ6"/>
<reference evidence="3" key="3">
    <citation type="submission" date="2020-03" db="EMBL/GenBank/DDBJ databases">
        <title>Sequencing and Assembly of Multiple Reported Metal-Biooxidizing Members of the Extremely Thermoacidophilic Archaeal Family Sulfolobaceae.</title>
        <authorList>
            <person name="Counts J.A."/>
            <person name="Kelly R.M."/>
        </authorList>
    </citation>
    <scope>NUCLEOTIDE SEQUENCE [LARGE SCALE GENOMIC DNA]</scope>
    <source>
        <strain evidence="3">HO1-1</strain>
    </source>
</reference>
<dbReference type="EMBL" id="CP029287">
    <property type="protein sequence ID" value="AWS00419.1"/>
    <property type="molecule type" value="Genomic_DNA"/>
</dbReference>
<evidence type="ECO:0000313" key="3">
    <source>
        <dbReference type="Proteomes" id="UP000247586"/>
    </source>
</evidence>
<dbReference type="OrthoDB" id="35069at2157"/>
<protein>
    <submittedName>
        <fullName evidence="2">Uncharacterized protein</fullName>
    </submittedName>
</protein>
<dbReference type="KEGG" id="mhk:DFR87_12865"/>
<evidence type="ECO:0000256" key="1">
    <source>
        <dbReference type="SAM" id="Phobius"/>
    </source>
</evidence>
<keyword evidence="1" id="KW-0472">Membrane</keyword>
<sequence length="155" mass="16724">MKKIINKKGLGTVIGTIIFILIAISVIGSLLIISYKEQTINTEITQAQTINSLKNAENLQIHTNNPQNNQGAGQQRQVTITNQGAVASDLLYLVVVPVNNNGQIIGPPIQIIPINQVLQPGQSYTYTFNMHNGNYGYGVITAYGNIFWTNVGGGG</sequence>